<feature type="domain" description="ERp29 N-terminal" evidence="4">
    <location>
        <begin position="26"/>
        <end position="147"/>
    </location>
</feature>
<dbReference type="InterPro" id="IPR036249">
    <property type="entry name" value="Thioredoxin-like_sf"/>
</dbReference>
<protein>
    <submittedName>
        <fullName evidence="5">(diamondback moth) hypothetical protein</fullName>
    </submittedName>
</protein>
<dbReference type="EMBL" id="CAJHNJ030000186">
    <property type="protein sequence ID" value="CAG9137106.1"/>
    <property type="molecule type" value="Genomic_DNA"/>
</dbReference>
<dbReference type="FunFam" id="1.20.1150.12:FF:000001">
    <property type="entry name" value="Endoplasmic reticulum resident protein 29"/>
    <property type="match status" value="1"/>
</dbReference>
<dbReference type="InterPro" id="IPR036356">
    <property type="entry name" value="ERp29_C_sf"/>
</dbReference>
<dbReference type="CDD" id="cd00238">
    <property type="entry name" value="ERp29c"/>
    <property type="match status" value="1"/>
</dbReference>
<evidence type="ECO:0000259" key="4">
    <source>
        <dbReference type="Pfam" id="PF07912"/>
    </source>
</evidence>
<dbReference type="SUPFAM" id="SSF47933">
    <property type="entry name" value="ERP29 C domain-like"/>
    <property type="match status" value="1"/>
</dbReference>
<evidence type="ECO:0000313" key="6">
    <source>
        <dbReference type="Proteomes" id="UP000653454"/>
    </source>
</evidence>
<evidence type="ECO:0000256" key="1">
    <source>
        <dbReference type="ARBA" id="ARBA00022824"/>
    </source>
</evidence>
<keyword evidence="1" id="KW-0256">Endoplasmic reticulum</keyword>
<accession>A0A8S4G8U6</accession>
<dbReference type="Pfam" id="PF07749">
    <property type="entry name" value="ERp29"/>
    <property type="match status" value="1"/>
</dbReference>
<dbReference type="InterPro" id="IPR016855">
    <property type="entry name" value="ERp29"/>
</dbReference>
<dbReference type="Proteomes" id="UP000653454">
    <property type="component" value="Unassembled WGS sequence"/>
</dbReference>
<dbReference type="AlphaFoldDB" id="A0A8S4G8U6"/>
<proteinExistence type="predicted"/>
<sequence>MKRTVTLLFFLIAIPASYQTSPPGPSGSVVLDEFSFDKITSKFDVTLIKFDVAYPYGAKHDAYISLVQDAVDKDDLLIAEVGVKDYGDRDNEVLAQRFNVKKEDFPVVKLLIRGKEPINFDDSKAGFTSDSLRRFIRENTGIYLSLPGAVKELDAVANKFMKANNEDRKKLLEETESVMKTLSEKDKAYGKIYKVIMDKILEKGDQFAATEYARVGKILSGKVSEEKKKELSVKVNILQSFKLHDNKVGKEDL</sequence>
<dbReference type="InterPro" id="IPR011679">
    <property type="entry name" value="ERp29_C"/>
</dbReference>
<evidence type="ECO:0000259" key="3">
    <source>
        <dbReference type="Pfam" id="PF07749"/>
    </source>
</evidence>
<dbReference type="SUPFAM" id="SSF52833">
    <property type="entry name" value="Thioredoxin-like"/>
    <property type="match status" value="1"/>
</dbReference>
<evidence type="ECO:0000313" key="5">
    <source>
        <dbReference type="EMBL" id="CAG9137106.1"/>
    </source>
</evidence>
<gene>
    <name evidence="5" type="ORF">PLXY2_LOCUS15365</name>
</gene>
<organism evidence="5 6">
    <name type="scientific">Plutella xylostella</name>
    <name type="common">Diamondback moth</name>
    <name type="synonym">Plutella maculipennis</name>
    <dbReference type="NCBI Taxonomy" id="51655"/>
    <lineage>
        <taxon>Eukaryota</taxon>
        <taxon>Metazoa</taxon>
        <taxon>Ecdysozoa</taxon>
        <taxon>Arthropoda</taxon>
        <taxon>Hexapoda</taxon>
        <taxon>Insecta</taxon>
        <taxon>Pterygota</taxon>
        <taxon>Neoptera</taxon>
        <taxon>Endopterygota</taxon>
        <taxon>Lepidoptera</taxon>
        <taxon>Glossata</taxon>
        <taxon>Ditrysia</taxon>
        <taxon>Yponomeutoidea</taxon>
        <taxon>Plutellidae</taxon>
        <taxon>Plutella</taxon>
    </lineage>
</organism>
<reference evidence="5" key="1">
    <citation type="submission" date="2020-11" db="EMBL/GenBank/DDBJ databases">
        <authorList>
            <person name="Whiteford S."/>
        </authorList>
    </citation>
    <scope>NUCLEOTIDE SEQUENCE</scope>
</reference>
<dbReference type="PANTHER" id="PTHR12211:SF0">
    <property type="entry name" value="ENDOPLASMIC RETICULUM RESIDENT PROTEIN 29"/>
    <property type="match status" value="1"/>
</dbReference>
<evidence type="ECO:0000256" key="2">
    <source>
        <dbReference type="SAM" id="SignalP"/>
    </source>
</evidence>
<name>A0A8S4G8U6_PLUXY</name>
<comment type="caution">
    <text evidence="5">The sequence shown here is derived from an EMBL/GenBank/DDBJ whole genome shotgun (WGS) entry which is preliminary data.</text>
</comment>
<feature type="domain" description="Endoplasmic reticulum resident protein 29 C-terminal" evidence="3">
    <location>
        <begin position="148"/>
        <end position="241"/>
    </location>
</feature>
<dbReference type="Pfam" id="PF07912">
    <property type="entry name" value="ERp29_N"/>
    <property type="match status" value="1"/>
</dbReference>
<dbReference type="Gene3D" id="1.20.1150.12">
    <property type="entry name" value="Endoplasmic reticulum resident protein 29, C-terminal domain"/>
    <property type="match status" value="1"/>
</dbReference>
<dbReference type="GO" id="GO:0009306">
    <property type="term" value="P:protein secretion"/>
    <property type="evidence" value="ECO:0007669"/>
    <property type="project" value="InterPro"/>
</dbReference>
<dbReference type="InterPro" id="IPR012883">
    <property type="entry name" value="ERp29_N"/>
</dbReference>
<feature type="chain" id="PRO_5035883174" evidence="2">
    <location>
        <begin position="20"/>
        <end position="253"/>
    </location>
</feature>
<dbReference type="PANTHER" id="PTHR12211">
    <property type="entry name" value="ENDOPLASMIC RETICULUM PROTEIN ERP29"/>
    <property type="match status" value="1"/>
</dbReference>
<keyword evidence="6" id="KW-1185">Reference proteome</keyword>
<feature type="signal peptide" evidence="2">
    <location>
        <begin position="1"/>
        <end position="19"/>
    </location>
</feature>
<dbReference type="Gene3D" id="3.40.30.10">
    <property type="entry name" value="Glutaredoxin"/>
    <property type="match status" value="1"/>
</dbReference>
<dbReference type="GO" id="GO:0005788">
    <property type="term" value="C:endoplasmic reticulum lumen"/>
    <property type="evidence" value="ECO:0007669"/>
    <property type="project" value="InterPro"/>
</dbReference>
<keyword evidence="2" id="KW-0732">Signal</keyword>